<evidence type="ECO:0000256" key="2">
    <source>
        <dbReference type="ARBA" id="ARBA00023239"/>
    </source>
</evidence>
<keyword evidence="7" id="KW-1185">Reference proteome</keyword>
<dbReference type="Proteomes" id="UP000294682">
    <property type="component" value="Unassembled WGS sequence"/>
</dbReference>
<feature type="active site" description="Proton donor/acceptor" evidence="4">
    <location>
        <position position="137"/>
    </location>
</feature>
<evidence type="ECO:0000256" key="4">
    <source>
        <dbReference type="PIRSR" id="PIRSR001365-1"/>
    </source>
</evidence>
<protein>
    <submittedName>
        <fullName evidence="6">4-hydroxy-tetrahydrodipicolinate synthase</fullName>
    </submittedName>
</protein>
<organism evidence="6 7">
    <name type="scientific">Harryflintia acetispora</name>
    <dbReference type="NCBI Taxonomy" id="1849041"/>
    <lineage>
        <taxon>Bacteria</taxon>
        <taxon>Bacillati</taxon>
        <taxon>Bacillota</taxon>
        <taxon>Clostridia</taxon>
        <taxon>Eubacteriales</taxon>
        <taxon>Oscillospiraceae</taxon>
        <taxon>Harryflintia</taxon>
    </lineage>
</organism>
<accession>A0A9X8UJL2</accession>
<name>A0A9X8UJL2_9FIRM</name>
<gene>
    <name evidence="6" type="ORF">EDD78_105109</name>
</gene>
<feature type="binding site" evidence="5">
    <location>
        <position position="209"/>
    </location>
    <ligand>
        <name>pyruvate</name>
        <dbReference type="ChEBI" id="CHEBI:15361"/>
    </ligand>
</feature>
<feature type="active site" description="Schiff-base intermediate with substrate" evidence="4">
    <location>
        <position position="165"/>
    </location>
</feature>
<comment type="caution">
    <text evidence="6">The sequence shown here is derived from an EMBL/GenBank/DDBJ whole genome shotgun (WGS) entry which is preliminary data.</text>
</comment>
<dbReference type="InterPro" id="IPR013785">
    <property type="entry name" value="Aldolase_TIM"/>
</dbReference>
<dbReference type="PIRSF" id="PIRSF001365">
    <property type="entry name" value="DHDPS"/>
    <property type="match status" value="1"/>
</dbReference>
<dbReference type="RefSeq" id="WP_132084470.1">
    <property type="nucleotide sequence ID" value="NZ_SLUK01000005.1"/>
</dbReference>
<dbReference type="InterPro" id="IPR002220">
    <property type="entry name" value="DapA-like"/>
</dbReference>
<dbReference type="AlphaFoldDB" id="A0A9X8UJL2"/>
<dbReference type="GO" id="GO:0008840">
    <property type="term" value="F:4-hydroxy-tetrahydrodipicolinate synthase activity"/>
    <property type="evidence" value="ECO:0007669"/>
    <property type="project" value="TreeGrafter"/>
</dbReference>
<dbReference type="PANTHER" id="PTHR12128:SF66">
    <property type="entry name" value="4-HYDROXY-2-OXOGLUTARATE ALDOLASE, MITOCHONDRIAL"/>
    <property type="match status" value="1"/>
</dbReference>
<dbReference type="PANTHER" id="PTHR12128">
    <property type="entry name" value="DIHYDRODIPICOLINATE SYNTHASE"/>
    <property type="match status" value="1"/>
</dbReference>
<dbReference type="SUPFAM" id="SSF51569">
    <property type="entry name" value="Aldolase"/>
    <property type="match status" value="1"/>
</dbReference>
<dbReference type="EMBL" id="SLUK01000005">
    <property type="protein sequence ID" value="TCL43479.1"/>
    <property type="molecule type" value="Genomic_DNA"/>
</dbReference>
<evidence type="ECO:0000256" key="3">
    <source>
        <dbReference type="PIRNR" id="PIRNR001365"/>
    </source>
</evidence>
<evidence type="ECO:0000256" key="5">
    <source>
        <dbReference type="PIRSR" id="PIRSR001365-2"/>
    </source>
</evidence>
<reference evidence="6 7" key="1">
    <citation type="submission" date="2019-03" db="EMBL/GenBank/DDBJ databases">
        <title>Genomic Encyclopedia of Type Strains, Phase IV (KMG-IV): sequencing the most valuable type-strain genomes for metagenomic binning, comparative biology and taxonomic classification.</title>
        <authorList>
            <person name="Goeker M."/>
        </authorList>
    </citation>
    <scope>NUCLEOTIDE SEQUENCE [LARGE SCALE GENOMIC DNA]</scope>
    <source>
        <strain evidence="6 7">DSM 100433</strain>
    </source>
</reference>
<evidence type="ECO:0000313" key="6">
    <source>
        <dbReference type="EMBL" id="TCL43479.1"/>
    </source>
</evidence>
<dbReference type="Pfam" id="PF00701">
    <property type="entry name" value="DHDPS"/>
    <property type="match status" value="1"/>
</dbReference>
<sequence length="297" mass="32282">MEKYLFGGAVTELIAPANENYQVDFGALDQEIDRQLEGGIRGLFVNGLATECLVTTREEQLAMAAETVKRVRGRVPVMGNIAATRPCDAITLLEEYEACGVDAVSVTQPAIYGYTAEALYRFYAGVAEHTKLPVYIYNAPQTGNTLTPSLVARLVEEYEGIRGYKDSVQDIIHLQSVMARIPKGRHFECLAGSDATIFPTLALGGCGVISLISALFPKPVADVCELYFAGRIEESREAACRVLEIRTALKGAPFLAGYKYVAELVGMPLGRVRPPLSEASDGQKEKIKESLQKLGLL</sequence>
<keyword evidence="2 3" id="KW-0456">Lyase</keyword>
<proteinExistence type="inferred from homology"/>
<comment type="similarity">
    <text evidence="1 3">Belongs to the DapA family.</text>
</comment>
<dbReference type="SMART" id="SM01130">
    <property type="entry name" value="DHDPS"/>
    <property type="match status" value="1"/>
</dbReference>
<evidence type="ECO:0000313" key="7">
    <source>
        <dbReference type="Proteomes" id="UP000294682"/>
    </source>
</evidence>
<evidence type="ECO:0000256" key="1">
    <source>
        <dbReference type="ARBA" id="ARBA00007592"/>
    </source>
</evidence>
<dbReference type="Gene3D" id="3.20.20.70">
    <property type="entry name" value="Aldolase class I"/>
    <property type="match status" value="1"/>
</dbReference>
<dbReference type="CDD" id="cd00408">
    <property type="entry name" value="DHDPS-like"/>
    <property type="match status" value="1"/>
</dbReference>